<proteinExistence type="predicted"/>
<evidence type="ECO:0000313" key="1">
    <source>
        <dbReference type="EMBL" id="KAK4793332.1"/>
    </source>
</evidence>
<evidence type="ECO:0000313" key="2">
    <source>
        <dbReference type="Proteomes" id="UP001346149"/>
    </source>
</evidence>
<keyword evidence="2" id="KW-1185">Reference proteome</keyword>
<dbReference type="EMBL" id="JAXQNO010000008">
    <property type="protein sequence ID" value="KAK4793332.1"/>
    <property type="molecule type" value="Genomic_DNA"/>
</dbReference>
<dbReference type="AlphaFoldDB" id="A0AAN7LVG8"/>
<reference evidence="1 2" key="1">
    <citation type="journal article" date="2023" name="Hortic Res">
        <title>Pangenome of water caltrop reveals structural variations and asymmetric subgenome divergence after allopolyploidization.</title>
        <authorList>
            <person name="Zhang X."/>
            <person name="Chen Y."/>
            <person name="Wang L."/>
            <person name="Yuan Y."/>
            <person name="Fang M."/>
            <person name="Shi L."/>
            <person name="Lu R."/>
            <person name="Comes H.P."/>
            <person name="Ma Y."/>
            <person name="Chen Y."/>
            <person name="Huang G."/>
            <person name="Zhou Y."/>
            <person name="Zheng Z."/>
            <person name="Qiu Y."/>
        </authorList>
    </citation>
    <scope>NUCLEOTIDE SEQUENCE [LARGE SCALE GENOMIC DNA]</scope>
    <source>
        <strain evidence="1">F231</strain>
    </source>
</reference>
<gene>
    <name evidence="1" type="ORF">SAY86_023767</name>
</gene>
<accession>A0AAN7LVG8</accession>
<name>A0AAN7LVG8_TRANT</name>
<sequence>MFPCFLATILEHLCVNAILTNCNYYRTIWVNVEGPDDSLYIWTLIQNMLGEALYLLTLNLECINILLFFLDIHQKTSMIVDKLIFVVHSTQKCKKLEAKKKDC</sequence>
<organism evidence="1 2">
    <name type="scientific">Trapa natans</name>
    <name type="common">Water chestnut</name>
    <dbReference type="NCBI Taxonomy" id="22666"/>
    <lineage>
        <taxon>Eukaryota</taxon>
        <taxon>Viridiplantae</taxon>
        <taxon>Streptophyta</taxon>
        <taxon>Embryophyta</taxon>
        <taxon>Tracheophyta</taxon>
        <taxon>Spermatophyta</taxon>
        <taxon>Magnoliopsida</taxon>
        <taxon>eudicotyledons</taxon>
        <taxon>Gunneridae</taxon>
        <taxon>Pentapetalae</taxon>
        <taxon>rosids</taxon>
        <taxon>malvids</taxon>
        <taxon>Myrtales</taxon>
        <taxon>Lythraceae</taxon>
        <taxon>Trapa</taxon>
    </lineage>
</organism>
<comment type="caution">
    <text evidence="1">The sequence shown here is derived from an EMBL/GenBank/DDBJ whole genome shotgun (WGS) entry which is preliminary data.</text>
</comment>
<dbReference type="Proteomes" id="UP001346149">
    <property type="component" value="Unassembled WGS sequence"/>
</dbReference>
<protein>
    <submittedName>
        <fullName evidence="1">Uncharacterized protein</fullName>
    </submittedName>
</protein>